<organism evidence="1 2">
    <name type="scientific">Stenotrophomonas phage Paxi</name>
    <dbReference type="NCBI Taxonomy" id="2859653"/>
    <lineage>
        <taxon>Viruses</taxon>
        <taxon>Duplodnaviria</taxon>
        <taxon>Heunggongvirae</taxon>
        <taxon>Uroviricota</taxon>
        <taxon>Caudoviricetes</taxon>
        <taxon>Schitoviridae</taxon>
        <taxon>Pokkenvirus</taxon>
        <taxon>Pokkenvirus paxi</taxon>
    </lineage>
</organism>
<evidence type="ECO:0000313" key="1">
    <source>
        <dbReference type="EMBL" id="QYW01857.1"/>
    </source>
</evidence>
<accession>A0AAE8BI39</accession>
<evidence type="ECO:0000313" key="2">
    <source>
        <dbReference type="Proteomes" id="UP000827185"/>
    </source>
</evidence>
<dbReference type="Proteomes" id="UP000827185">
    <property type="component" value="Segment"/>
</dbReference>
<reference evidence="1" key="1">
    <citation type="submission" date="2021-06" db="EMBL/GenBank/DDBJ databases">
        <title>Complete genome sequence of Stenotrophomonas maltophilia phage Paxi.</title>
        <authorList>
            <person name="Jeon E."/>
            <person name="Hudson A."/>
            <person name="Talcott A."/>
            <person name="Clark J."/>
            <person name="Liu M."/>
            <person name="Burrowes B."/>
        </authorList>
    </citation>
    <scope>NUCLEOTIDE SEQUENCE</scope>
</reference>
<keyword evidence="2" id="KW-1185">Reference proteome</keyword>
<protein>
    <submittedName>
        <fullName evidence="1">Uncharacterized protein</fullName>
    </submittedName>
</protein>
<gene>
    <name evidence="1" type="ORF">CPT_Paxi_091</name>
</gene>
<dbReference type="EMBL" id="MZ326856">
    <property type="protein sequence ID" value="QYW01857.1"/>
    <property type="molecule type" value="Genomic_DNA"/>
</dbReference>
<sequence>MPSREDPFGTYDHLQPIPYIEAKQQWVDHLKVIADYRLDFYIQQQQHLGNQEVKEALLKKQSELDHLLNISARQI</sequence>
<proteinExistence type="predicted"/>
<name>A0AAE8BI39_9CAUD</name>